<dbReference type="OrthoDB" id="18896at2759"/>
<dbReference type="AlphaFoldDB" id="A0A8X6YWI1"/>
<dbReference type="GO" id="GO:0031267">
    <property type="term" value="F:small GTPase binding"/>
    <property type="evidence" value="ECO:0007669"/>
    <property type="project" value="TreeGrafter"/>
</dbReference>
<gene>
    <name evidence="2" type="primary">DOCK1</name>
    <name evidence="2" type="ORF">TNIN_238081</name>
</gene>
<dbReference type="EMBL" id="BMAV01022685">
    <property type="protein sequence ID" value="GFY77837.1"/>
    <property type="molecule type" value="Genomic_DNA"/>
</dbReference>
<evidence type="ECO:0000313" key="3">
    <source>
        <dbReference type="Proteomes" id="UP000886998"/>
    </source>
</evidence>
<organism evidence="2 3">
    <name type="scientific">Trichonephila inaurata madagascariensis</name>
    <dbReference type="NCBI Taxonomy" id="2747483"/>
    <lineage>
        <taxon>Eukaryota</taxon>
        <taxon>Metazoa</taxon>
        <taxon>Ecdysozoa</taxon>
        <taxon>Arthropoda</taxon>
        <taxon>Chelicerata</taxon>
        <taxon>Arachnida</taxon>
        <taxon>Araneae</taxon>
        <taxon>Araneomorphae</taxon>
        <taxon>Entelegynae</taxon>
        <taxon>Araneoidea</taxon>
        <taxon>Nephilidae</taxon>
        <taxon>Trichonephila</taxon>
        <taxon>Trichonephila inaurata</taxon>
    </lineage>
</organism>
<dbReference type="GO" id="GO:0005737">
    <property type="term" value="C:cytoplasm"/>
    <property type="evidence" value="ECO:0007669"/>
    <property type="project" value="TreeGrafter"/>
</dbReference>
<proteinExistence type="predicted"/>
<dbReference type="InterPro" id="IPR043162">
    <property type="entry name" value="DOCK_C_lobe_C"/>
</dbReference>
<comment type="caution">
    <text evidence="2">The sequence shown here is derived from an EMBL/GenBank/DDBJ whole genome shotgun (WGS) entry which is preliminary data.</text>
</comment>
<dbReference type="GO" id="GO:0005085">
    <property type="term" value="F:guanyl-nucleotide exchange factor activity"/>
    <property type="evidence" value="ECO:0007669"/>
    <property type="project" value="InterPro"/>
</dbReference>
<feature type="domain" description="Dedicator of cytokinesis TPR repeats region" evidence="1">
    <location>
        <begin position="1"/>
        <end position="46"/>
    </location>
</feature>
<dbReference type="Gene3D" id="1.20.58.740">
    <property type="match status" value="1"/>
</dbReference>
<protein>
    <submittedName>
        <fullName evidence="2">Dedicator of cytokinesis protein 1</fullName>
    </submittedName>
</protein>
<keyword evidence="3" id="KW-1185">Reference proteome</keyword>
<evidence type="ECO:0000313" key="2">
    <source>
        <dbReference type="EMBL" id="GFY77837.1"/>
    </source>
</evidence>
<dbReference type="PANTHER" id="PTHR45653:SF10">
    <property type="entry name" value="MYOBLAST CITY, ISOFORM B"/>
    <property type="match status" value="1"/>
</dbReference>
<dbReference type="Pfam" id="PF23554">
    <property type="entry name" value="TPR_DOCK"/>
    <property type="match status" value="1"/>
</dbReference>
<accession>A0A8X6YWI1</accession>
<dbReference type="InterPro" id="IPR056372">
    <property type="entry name" value="TPR_DOCK"/>
</dbReference>
<dbReference type="GO" id="GO:0005886">
    <property type="term" value="C:plasma membrane"/>
    <property type="evidence" value="ECO:0007669"/>
    <property type="project" value="TreeGrafter"/>
</dbReference>
<dbReference type="Proteomes" id="UP000886998">
    <property type="component" value="Unassembled WGS sequence"/>
</dbReference>
<name>A0A8X6YWI1_9ARAC</name>
<evidence type="ECO:0000259" key="1">
    <source>
        <dbReference type="Pfam" id="PF23554"/>
    </source>
</evidence>
<sequence length="117" mass="13868">MIMLQNSVILKALRHFSVTIRDRFTNPFEIQVWNNFFRLKYSFFSKSQEVPLLEAGIAIHKQKAPESLKPFHQHMEEAFLKLRTSIEEKYGKKEIPPELQERIPVTIRRMKSTLPAK</sequence>
<dbReference type="InterPro" id="IPR026791">
    <property type="entry name" value="DOCK"/>
</dbReference>
<dbReference type="PANTHER" id="PTHR45653">
    <property type="entry name" value="DEDICATOR OF CYTOKINESIS"/>
    <property type="match status" value="1"/>
</dbReference>
<dbReference type="GO" id="GO:0007520">
    <property type="term" value="P:myoblast fusion"/>
    <property type="evidence" value="ECO:0007669"/>
    <property type="project" value="TreeGrafter"/>
</dbReference>
<reference evidence="2" key="1">
    <citation type="submission" date="2020-08" db="EMBL/GenBank/DDBJ databases">
        <title>Multicomponent nature underlies the extraordinary mechanical properties of spider dragline silk.</title>
        <authorList>
            <person name="Kono N."/>
            <person name="Nakamura H."/>
            <person name="Mori M."/>
            <person name="Yoshida Y."/>
            <person name="Ohtoshi R."/>
            <person name="Malay A.D."/>
            <person name="Moran D.A.P."/>
            <person name="Tomita M."/>
            <person name="Numata K."/>
            <person name="Arakawa K."/>
        </authorList>
    </citation>
    <scope>NUCLEOTIDE SEQUENCE</scope>
</reference>
<dbReference type="GO" id="GO:0016477">
    <property type="term" value="P:cell migration"/>
    <property type="evidence" value="ECO:0007669"/>
    <property type="project" value="TreeGrafter"/>
</dbReference>
<dbReference type="GO" id="GO:0007264">
    <property type="term" value="P:small GTPase-mediated signal transduction"/>
    <property type="evidence" value="ECO:0007669"/>
    <property type="project" value="InterPro"/>
</dbReference>